<dbReference type="STRING" id="188906.SAMN04488526_3301"/>
<evidence type="ECO:0000256" key="1">
    <source>
        <dbReference type="SAM" id="SignalP"/>
    </source>
</evidence>
<protein>
    <submittedName>
        <fullName evidence="3">Thiol-disulfide interchange protein, contains DsbC and DsbD domains</fullName>
    </submittedName>
</protein>
<dbReference type="OrthoDB" id="9811036at2"/>
<keyword evidence="1" id="KW-0732">Signal</keyword>
<dbReference type="AlphaFoldDB" id="A0A1H7SCG1"/>
<feature type="domain" description="Thiol:disulfide interchange protein DsbD N-terminal" evidence="2">
    <location>
        <begin position="50"/>
        <end position="151"/>
    </location>
</feature>
<feature type="signal peptide" evidence="1">
    <location>
        <begin position="1"/>
        <end position="30"/>
    </location>
</feature>
<dbReference type="Proteomes" id="UP000199283">
    <property type="component" value="Unassembled WGS sequence"/>
</dbReference>
<dbReference type="RefSeq" id="WP_092764839.1">
    <property type="nucleotide sequence ID" value="NZ_FNZQ01000008.1"/>
</dbReference>
<evidence type="ECO:0000313" key="3">
    <source>
        <dbReference type="EMBL" id="SEL70310.1"/>
    </source>
</evidence>
<feature type="chain" id="PRO_5011645679" evidence="1">
    <location>
        <begin position="31"/>
        <end position="272"/>
    </location>
</feature>
<gene>
    <name evidence="3" type="ORF">SAMN04488526_3301</name>
</gene>
<dbReference type="InterPro" id="IPR028250">
    <property type="entry name" value="DsbDN"/>
</dbReference>
<reference evidence="3 4" key="1">
    <citation type="submission" date="2016-10" db="EMBL/GenBank/DDBJ databases">
        <authorList>
            <person name="de Groot N.N."/>
        </authorList>
    </citation>
    <scope>NUCLEOTIDE SEQUENCE [LARGE SCALE GENOMIC DNA]</scope>
    <source>
        <strain evidence="3 4">DSM 14858</strain>
    </source>
</reference>
<sequence length="272" mass="29278">MARIYPRFAFAALTAALLAFGAGIPRPATAQITDVSQVMELEVLPGWRRADGVHVAGLRITLKPGWKTYWRAAGAAGISPQMNWRGSDNMHSVTPMWPTPQVFRQGGSLSIGFDRDFILPLLIAPRDAGPIRLNGVLDVGVCADICLPARLSVAAVLEPLSSVDRRIEAALADRPRRLRAAARCQLRPIEDGMSVTGQIDVPRQGTSETVVFEVPDPTIWVTDADTVRQGDRITGVAEMLVMGEGELSVDRSDILITVIGDRGAVEVMGCTG</sequence>
<evidence type="ECO:0000313" key="4">
    <source>
        <dbReference type="Proteomes" id="UP000199283"/>
    </source>
</evidence>
<proteinExistence type="predicted"/>
<dbReference type="Pfam" id="PF11412">
    <property type="entry name" value="DsbD_N"/>
    <property type="match status" value="1"/>
</dbReference>
<accession>A0A1H7SCG1</accession>
<name>A0A1H7SCG1_9RHOB</name>
<evidence type="ECO:0000259" key="2">
    <source>
        <dbReference type="Pfam" id="PF11412"/>
    </source>
</evidence>
<organism evidence="3 4">
    <name type="scientific">Jannaschia helgolandensis</name>
    <dbReference type="NCBI Taxonomy" id="188906"/>
    <lineage>
        <taxon>Bacteria</taxon>
        <taxon>Pseudomonadati</taxon>
        <taxon>Pseudomonadota</taxon>
        <taxon>Alphaproteobacteria</taxon>
        <taxon>Rhodobacterales</taxon>
        <taxon>Roseobacteraceae</taxon>
        <taxon>Jannaschia</taxon>
    </lineage>
</organism>
<keyword evidence="4" id="KW-1185">Reference proteome</keyword>
<dbReference type="EMBL" id="FNZQ01000008">
    <property type="protein sequence ID" value="SEL70310.1"/>
    <property type="molecule type" value="Genomic_DNA"/>
</dbReference>